<dbReference type="CDD" id="cd04186">
    <property type="entry name" value="GT_2_like_c"/>
    <property type="match status" value="1"/>
</dbReference>
<evidence type="ECO:0000256" key="3">
    <source>
        <dbReference type="ARBA" id="ARBA00022679"/>
    </source>
</evidence>
<dbReference type="PANTHER" id="PTHR43179">
    <property type="entry name" value="RHAMNOSYLTRANSFERASE WBBL"/>
    <property type="match status" value="1"/>
</dbReference>
<comment type="similarity">
    <text evidence="1">Belongs to the glycosyltransferase 2 family.</text>
</comment>
<evidence type="ECO:0000313" key="6">
    <source>
        <dbReference type="Proteomes" id="UP000316614"/>
    </source>
</evidence>
<dbReference type="Proteomes" id="UP000316614">
    <property type="component" value="Chromosome"/>
</dbReference>
<dbReference type="RefSeq" id="WP_141615139.1">
    <property type="nucleotide sequence ID" value="NZ_CP041253.1"/>
</dbReference>
<evidence type="ECO:0000256" key="1">
    <source>
        <dbReference type="ARBA" id="ARBA00006739"/>
    </source>
</evidence>
<dbReference type="InterPro" id="IPR029044">
    <property type="entry name" value="Nucleotide-diphossugar_trans"/>
</dbReference>
<keyword evidence="6" id="KW-1185">Reference proteome</keyword>
<evidence type="ECO:0000256" key="2">
    <source>
        <dbReference type="ARBA" id="ARBA00022676"/>
    </source>
</evidence>
<evidence type="ECO:0000259" key="4">
    <source>
        <dbReference type="Pfam" id="PF00535"/>
    </source>
</evidence>
<protein>
    <submittedName>
        <fullName evidence="5">Glycosyltransferase family 2 protein</fullName>
    </submittedName>
</protein>
<name>A0A514CJA4_9BACT</name>
<gene>
    <name evidence="5" type="ORF">FKX85_13015</name>
</gene>
<dbReference type="InterPro" id="IPR001173">
    <property type="entry name" value="Glyco_trans_2-like"/>
</dbReference>
<dbReference type="OrthoDB" id="8936324at2"/>
<dbReference type="KEGG" id="echi:FKX85_13015"/>
<organism evidence="5 6">
    <name type="scientific">Echinicola soli</name>
    <dbReference type="NCBI Taxonomy" id="2591634"/>
    <lineage>
        <taxon>Bacteria</taxon>
        <taxon>Pseudomonadati</taxon>
        <taxon>Bacteroidota</taxon>
        <taxon>Cytophagia</taxon>
        <taxon>Cytophagales</taxon>
        <taxon>Cyclobacteriaceae</taxon>
        <taxon>Echinicola</taxon>
    </lineage>
</organism>
<dbReference type="AlphaFoldDB" id="A0A514CJA4"/>
<sequence length="331" mass="38929">MPQKRSISVIIPNYNGRQLLERYLPAAFRALEKATVPFEVIVVDDASSDTSVEFVRSHYPEVGLLVNSINQGFSFTCNQGIKSSQYELVMLLNSDVLLEDDYFEHLWRYFEHPDSFGVMGQIINDQGKTEDAARMMAFQGVKFKATHFYYCKDPEKWTPTAYLSGANALIDRKKLLELGGFDEIYSPFYVEDVDLSLRAWRMGWKCYYDHRAICHHEVSSTTKKHHTKKKLYPVLYRNKFILQAIHLDGMNLWKWRFQLILLEILPRVLIGKWWIVRAFVAYKNKKPQIRRSKNKLKKLMQKHQGQKSLFDIKKDFFDPVKDWESFSTGED</sequence>
<dbReference type="Gene3D" id="3.90.550.10">
    <property type="entry name" value="Spore Coat Polysaccharide Biosynthesis Protein SpsA, Chain A"/>
    <property type="match status" value="1"/>
</dbReference>
<keyword evidence="2" id="KW-0328">Glycosyltransferase</keyword>
<dbReference type="EMBL" id="CP041253">
    <property type="protein sequence ID" value="QDH79902.1"/>
    <property type="molecule type" value="Genomic_DNA"/>
</dbReference>
<keyword evidence="3 5" id="KW-0808">Transferase</keyword>
<accession>A0A514CJA4</accession>
<feature type="domain" description="Glycosyltransferase 2-like" evidence="4">
    <location>
        <begin position="8"/>
        <end position="177"/>
    </location>
</feature>
<dbReference type="SUPFAM" id="SSF53448">
    <property type="entry name" value="Nucleotide-diphospho-sugar transferases"/>
    <property type="match status" value="1"/>
</dbReference>
<reference evidence="5 6" key="1">
    <citation type="submission" date="2019-06" db="EMBL/GenBank/DDBJ databases">
        <title>Echinicola alkalisoli sp. nov. isolated from saline soil.</title>
        <authorList>
            <person name="Sun J.-Q."/>
            <person name="Xu L."/>
        </authorList>
    </citation>
    <scope>NUCLEOTIDE SEQUENCE [LARGE SCALE GENOMIC DNA]</scope>
    <source>
        <strain evidence="5 6">LN3S3</strain>
    </source>
</reference>
<dbReference type="PANTHER" id="PTHR43179:SF12">
    <property type="entry name" value="GALACTOFURANOSYLTRANSFERASE GLFT2"/>
    <property type="match status" value="1"/>
</dbReference>
<evidence type="ECO:0000313" key="5">
    <source>
        <dbReference type="EMBL" id="QDH79902.1"/>
    </source>
</evidence>
<proteinExistence type="inferred from homology"/>
<dbReference type="GO" id="GO:0016757">
    <property type="term" value="F:glycosyltransferase activity"/>
    <property type="evidence" value="ECO:0007669"/>
    <property type="project" value="UniProtKB-KW"/>
</dbReference>
<dbReference type="Pfam" id="PF00535">
    <property type="entry name" value="Glycos_transf_2"/>
    <property type="match status" value="1"/>
</dbReference>